<gene>
    <name evidence="5" type="ORF">PCAR00345_LOCUS9108</name>
    <name evidence="6" type="ORF">PCAR00345_LOCUS9109</name>
</gene>
<dbReference type="PANTHER" id="PTHR34276:SF1">
    <property type="entry name" value="MINI-RIBONUCLEASE 3"/>
    <property type="match status" value="1"/>
</dbReference>
<dbReference type="EMBL" id="HBIZ01014830">
    <property type="protein sequence ID" value="CAE0756515.1"/>
    <property type="molecule type" value="Transcribed_RNA"/>
</dbReference>
<evidence type="ECO:0000313" key="5">
    <source>
        <dbReference type="EMBL" id="CAE0756514.1"/>
    </source>
</evidence>
<evidence type="ECO:0000256" key="2">
    <source>
        <dbReference type="ARBA" id="ARBA00022759"/>
    </source>
</evidence>
<dbReference type="InterPro" id="IPR036389">
    <property type="entry name" value="RNase_III_sf"/>
</dbReference>
<dbReference type="InterPro" id="IPR008226">
    <property type="entry name" value="Mini3_fam"/>
</dbReference>
<dbReference type="PANTHER" id="PTHR34276">
    <property type="entry name" value="MINI-RIBONUCLEASE 3"/>
    <property type="match status" value="1"/>
</dbReference>
<dbReference type="SUPFAM" id="SSF69065">
    <property type="entry name" value="RNase III domain-like"/>
    <property type="match status" value="1"/>
</dbReference>
<reference evidence="6" key="1">
    <citation type="submission" date="2021-01" db="EMBL/GenBank/DDBJ databases">
        <authorList>
            <person name="Corre E."/>
            <person name="Pelletier E."/>
            <person name="Niang G."/>
            <person name="Scheremetjew M."/>
            <person name="Finn R."/>
            <person name="Kale V."/>
            <person name="Holt S."/>
            <person name="Cochrane G."/>
            <person name="Meng A."/>
            <person name="Brown T."/>
            <person name="Cohen L."/>
        </authorList>
    </citation>
    <scope>NUCLEOTIDE SEQUENCE</scope>
    <source>
        <strain evidence="6">CCMP645</strain>
    </source>
</reference>
<accession>A0A6S9SNR1</accession>
<organism evidence="6">
    <name type="scientific">Chrysotila carterae</name>
    <name type="common">Marine alga</name>
    <name type="synonym">Syracosphaera carterae</name>
    <dbReference type="NCBI Taxonomy" id="13221"/>
    <lineage>
        <taxon>Eukaryota</taxon>
        <taxon>Haptista</taxon>
        <taxon>Haptophyta</taxon>
        <taxon>Prymnesiophyceae</taxon>
        <taxon>Isochrysidales</taxon>
        <taxon>Isochrysidaceae</taxon>
        <taxon>Chrysotila</taxon>
    </lineage>
</organism>
<evidence type="ECO:0000259" key="4">
    <source>
        <dbReference type="SMART" id="SM00535"/>
    </source>
</evidence>
<protein>
    <recommendedName>
        <fullName evidence="4">RNase III domain-containing protein</fullName>
    </recommendedName>
</protein>
<dbReference type="SMART" id="SM00535">
    <property type="entry name" value="RIBOc"/>
    <property type="match status" value="1"/>
</dbReference>
<evidence type="ECO:0000256" key="3">
    <source>
        <dbReference type="ARBA" id="ARBA00022801"/>
    </source>
</evidence>
<dbReference type="GO" id="GO:0004525">
    <property type="term" value="F:ribonuclease III activity"/>
    <property type="evidence" value="ECO:0007669"/>
    <property type="project" value="InterPro"/>
</dbReference>
<feature type="domain" description="RNase III" evidence="4">
    <location>
        <begin position="24"/>
        <end position="157"/>
    </location>
</feature>
<dbReference type="InterPro" id="IPR000999">
    <property type="entry name" value="RNase_III_dom"/>
</dbReference>
<dbReference type="EMBL" id="HBIZ01014829">
    <property type="protein sequence ID" value="CAE0756514.1"/>
    <property type="molecule type" value="Transcribed_RNA"/>
</dbReference>
<dbReference type="HAMAP" id="MF_01468">
    <property type="entry name" value="RNase_Mini_III"/>
    <property type="match status" value="1"/>
</dbReference>
<keyword evidence="2" id="KW-0255">Endonuclease</keyword>
<keyword evidence="3" id="KW-0378">Hydrolase</keyword>
<evidence type="ECO:0000313" key="6">
    <source>
        <dbReference type="EMBL" id="CAE0756515.1"/>
    </source>
</evidence>
<dbReference type="Gene3D" id="1.10.1520.10">
    <property type="entry name" value="Ribonuclease III domain"/>
    <property type="match status" value="1"/>
</dbReference>
<name>A0A6S9SNR1_CHRCT</name>
<sequence>MYTFNLCCVLLCMDRIDASRLGGARVFTPSRLRELSPAVLAYIGDSVFELRARQHLMWPPIKLNDHTKQVQKVVCAEAQEKYLAKLLIDVELSEEEHEWLRRGRNASGRGPSRVTPTTYRAASSLETLLGYLHFTNITRLQEILDAIFPPEVGMTGIDSDSTALNEGAP</sequence>
<dbReference type="Pfam" id="PF00636">
    <property type="entry name" value="Ribonuclease_3"/>
    <property type="match status" value="1"/>
</dbReference>
<keyword evidence="1" id="KW-0540">Nuclease</keyword>
<evidence type="ECO:0000256" key="1">
    <source>
        <dbReference type="ARBA" id="ARBA00022722"/>
    </source>
</evidence>
<proteinExistence type="inferred from homology"/>
<dbReference type="AlphaFoldDB" id="A0A6S9SNR1"/>
<dbReference type="GO" id="GO:0006396">
    <property type="term" value="P:RNA processing"/>
    <property type="evidence" value="ECO:0007669"/>
    <property type="project" value="InterPro"/>
</dbReference>